<gene>
    <name evidence="3" type="ORF">LOD99_6593</name>
</gene>
<evidence type="ECO:0000259" key="2">
    <source>
        <dbReference type="Pfam" id="PF11822"/>
    </source>
</evidence>
<dbReference type="Pfam" id="PF11822">
    <property type="entry name" value="BTB_SANBR"/>
    <property type="match status" value="1"/>
</dbReference>
<dbReference type="InterPro" id="IPR045902">
    <property type="entry name" value="SANBR-like"/>
</dbReference>
<feature type="compositionally biased region" description="Basic residues" evidence="1">
    <location>
        <begin position="633"/>
        <end position="642"/>
    </location>
</feature>
<protein>
    <recommendedName>
        <fullName evidence="2">SANT and BTB domain-containing protein</fullName>
    </recommendedName>
</protein>
<evidence type="ECO:0000256" key="1">
    <source>
        <dbReference type="SAM" id="MobiDB-lite"/>
    </source>
</evidence>
<keyword evidence="4" id="KW-1185">Reference proteome</keyword>
<dbReference type="InterPro" id="IPR021777">
    <property type="entry name" value="SANBR_BTB"/>
</dbReference>
<dbReference type="EMBL" id="JAKMXF010000318">
    <property type="protein sequence ID" value="KAI6649804.1"/>
    <property type="molecule type" value="Genomic_DNA"/>
</dbReference>
<dbReference type="PANTHER" id="PTHR20946">
    <property type="entry name" value="SANT AND BTB DOMAIN REGULATOR OF CLASS SWITCH RECOMBINATION"/>
    <property type="match status" value="1"/>
</dbReference>
<dbReference type="Gene3D" id="3.30.710.10">
    <property type="entry name" value="Potassium Channel Kv1.1, Chain A"/>
    <property type="match status" value="1"/>
</dbReference>
<feature type="domain" description="SANT and BTB" evidence="2">
    <location>
        <begin position="71"/>
        <end position="171"/>
    </location>
</feature>
<organism evidence="3 4">
    <name type="scientific">Oopsacas minuta</name>
    <dbReference type="NCBI Taxonomy" id="111878"/>
    <lineage>
        <taxon>Eukaryota</taxon>
        <taxon>Metazoa</taxon>
        <taxon>Porifera</taxon>
        <taxon>Hexactinellida</taxon>
        <taxon>Hexasterophora</taxon>
        <taxon>Lyssacinosida</taxon>
        <taxon>Leucopsacidae</taxon>
        <taxon>Oopsacas</taxon>
    </lineage>
</organism>
<evidence type="ECO:0000313" key="4">
    <source>
        <dbReference type="Proteomes" id="UP001165289"/>
    </source>
</evidence>
<dbReference type="SUPFAM" id="SSF54695">
    <property type="entry name" value="POZ domain"/>
    <property type="match status" value="1"/>
</dbReference>
<accession>A0AAV7JMQ2</accession>
<dbReference type="InterPro" id="IPR011333">
    <property type="entry name" value="SKP1/BTB/POZ_sf"/>
</dbReference>
<feature type="region of interest" description="Disordered" evidence="1">
    <location>
        <begin position="466"/>
        <end position="543"/>
    </location>
</feature>
<sequence length="642" mass="72772">MNSLKQRNTQKQDINTPGLAYRLVNKDAHCINGVKSSKSLPSLSSPDPIHRHPLPSNSRLISPPDCADLITIRVIDDAHALTKNFICPASLLLSSMTYFRDNLSTYQDNWQEIDISVHCDLQVFSWLMDYIMSSSPHSLSHPRPKLDAKRVFSVLVSSEYLGMPDLVYTCILFISENINAVLAMHTSTECLNQLSIDKLSNLLTCAQVEEIQDPKDLIRDKLFASKLKIIIDSYNNDNSQPFALNSVYKCLDCQHCIISGLESMFLCGSCSTQIRVSHQGSLFYMHRRDPIWSVRQELDDMRRQGASARDRFWRAWGYSRLLFCSACKYCYIACDVNTCSHIGQVGKLRPNPSNFILIPSLLPSGTSLHSLEYDETAVSGFEDVMNQKIAELRARAKDTPDISIWTRHIFDSSVNQLTLQFNLLFATKSNTNIQQEPPATTSLSGIQLFSPNAFTTSLTRSQFYSLREEVTSPPPNPIKHRPNRSSSRDSNSRRNLKMRPFTGSVNGELEMGTEGEEDEKSEADSRTVSSLTKSRSISSQQSMCSENAKDNACTWDLLRSRKSNIDLQRETEYIRSYKVSSCVQNLVLSKQENRHTNNQQQTNNSISERIDRNFKASLTSNKLQKYQQTTNPKLKKNYSGKQ</sequence>
<dbReference type="AlphaFoldDB" id="A0AAV7JMQ2"/>
<dbReference type="Proteomes" id="UP001165289">
    <property type="component" value="Unassembled WGS sequence"/>
</dbReference>
<reference evidence="3 4" key="1">
    <citation type="journal article" date="2023" name="BMC Biol.">
        <title>The compact genome of the sponge Oopsacas minuta (Hexactinellida) is lacking key metazoan core genes.</title>
        <authorList>
            <person name="Santini S."/>
            <person name="Schenkelaars Q."/>
            <person name="Jourda C."/>
            <person name="Duchesne M."/>
            <person name="Belahbib H."/>
            <person name="Rocher C."/>
            <person name="Selva M."/>
            <person name="Riesgo A."/>
            <person name="Vervoort M."/>
            <person name="Leys S.P."/>
            <person name="Kodjabachian L."/>
            <person name="Le Bivic A."/>
            <person name="Borchiellini C."/>
            <person name="Claverie J.M."/>
            <person name="Renard E."/>
        </authorList>
    </citation>
    <scope>NUCLEOTIDE SEQUENCE [LARGE SCALE GENOMIC DNA]</scope>
    <source>
        <strain evidence="3">SPO-2</strain>
    </source>
</reference>
<dbReference type="PANTHER" id="PTHR20946:SF0">
    <property type="entry name" value="SANT AND BTB DOMAIN REGULATOR OF CLASS SWITCH RECOMBINATION"/>
    <property type="match status" value="1"/>
</dbReference>
<comment type="caution">
    <text evidence="3">The sequence shown here is derived from an EMBL/GenBank/DDBJ whole genome shotgun (WGS) entry which is preliminary data.</text>
</comment>
<name>A0AAV7JMQ2_9METZ</name>
<feature type="compositionally biased region" description="Acidic residues" evidence="1">
    <location>
        <begin position="511"/>
        <end position="521"/>
    </location>
</feature>
<feature type="region of interest" description="Disordered" evidence="1">
    <location>
        <begin position="620"/>
        <end position="642"/>
    </location>
</feature>
<feature type="compositionally biased region" description="Low complexity" evidence="1">
    <location>
        <begin position="529"/>
        <end position="543"/>
    </location>
</feature>
<evidence type="ECO:0000313" key="3">
    <source>
        <dbReference type="EMBL" id="KAI6649804.1"/>
    </source>
</evidence>
<proteinExistence type="predicted"/>
<feature type="compositionally biased region" description="Polar residues" evidence="1">
    <location>
        <begin position="620"/>
        <end position="632"/>
    </location>
</feature>